<gene>
    <name evidence="1" type="ordered locus">SPAB_01725</name>
</gene>
<dbReference type="EMBL" id="CP000886">
    <property type="protein sequence ID" value="ABX67119.1"/>
    <property type="molecule type" value="Genomic_DNA"/>
</dbReference>
<organism evidence="1 2">
    <name type="scientific">Salmonella paratyphi B (strain ATCC BAA-1250 / SPB7)</name>
    <dbReference type="NCBI Taxonomy" id="1016998"/>
    <lineage>
        <taxon>Bacteria</taxon>
        <taxon>Pseudomonadati</taxon>
        <taxon>Pseudomonadota</taxon>
        <taxon>Gammaproteobacteria</taxon>
        <taxon>Enterobacterales</taxon>
        <taxon>Enterobacteriaceae</taxon>
        <taxon>Salmonella</taxon>
    </lineage>
</organism>
<accession>A0A6C6Z1K4</accession>
<evidence type="ECO:0000313" key="2">
    <source>
        <dbReference type="Proteomes" id="UP000008556"/>
    </source>
</evidence>
<dbReference type="KEGG" id="spq:SPAB_01725"/>
<proteinExistence type="predicted"/>
<dbReference type="AlphaFoldDB" id="A0A6C6Z1K4"/>
<protein>
    <submittedName>
        <fullName evidence="1">Uncharacterized protein</fullName>
    </submittedName>
</protein>
<name>A0A6C6Z1K4_SALPB</name>
<evidence type="ECO:0000313" key="1">
    <source>
        <dbReference type="EMBL" id="ABX67119.1"/>
    </source>
</evidence>
<sequence>MAAPPTGPRPSLTPRINPTIVLHRTMATSPISVAFCDVMLCDCPEYRAK</sequence>
<dbReference type="Proteomes" id="UP000008556">
    <property type="component" value="Chromosome"/>
</dbReference>
<reference evidence="1 2" key="1">
    <citation type="submission" date="2007-11" db="EMBL/GenBank/DDBJ databases">
        <authorList>
            <consortium name="The Salmonella enterica serovar Paratyphi B Genome Sequencing Project"/>
            <person name="McClelland M."/>
            <person name="Sanderson E.K."/>
            <person name="Porwollik S."/>
            <person name="Spieth J."/>
            <person name="Clifton W.S."/>
            <person name="Fulton R."/>
            <person name="Cordes M."/>
            <person name="Wollam A."/>
            <person name="Shah N."/>
            <person name="Pepin K."/>
            <person name="Bhonagiri V."/>
            <person name="Nash W."/>
            <person name="Johnson M."/>
            <person name="Thiruvilangam P."/>
            <person name="Wilson R."/>
        </authorList>
    </citation>
    <scope>NUCLEOTIDE SEQUENCE [LARGE SCALE GENOMIC DNA]</scope>
    <source>
        <strain evidence="2">ATCC BAA-1250 / SPB7</strain>
    </source>
</reference>